<organism evidence="1 2">
    <name type="scientific">Oopsacas minuta</name>
    <dbReference type="NCBI Taxonomy" id="111878"/>
    <lineage>
        <taxon>Eukaryota</taxon>
        <taxon>Metazoa</taxon>
        <taxon>Porifera</taxon>
        <taxon>Hexactinellida</taxon>
        <taxon>Hexasterophora</taxon>
        <taxon>Lyssacinosida</taxon>
        <taxon>Leucopsacidae</taxon>
        <taxon>Oopsacas</taxon>
    </lineage>
</organism>
<evidence type="ECO:0000313" key="2">
    <source>
        <dbReference type="Proteomes" id="UP001165289"/>
    </source>
</evidence>
<sequence>MCLKFFEPLTFYSDKPVDEAEGPNHGNLLKHYMFSVYEFRNGQEELRFRYFLESSNVGFGTYYVVGLSPPDFSFHAQVQPMGMHKCPNYREVREVIGRDINQRVDRLEAGGSLL</sequence>
<dbReference type="Proteomes" id="UP001165289">
    <property type="component" value="Unassembled WGS sequence"/>
</dbReference>
<proteinExistence type="predicted"/>
<gene>
    <name evidence="1" type="ORF">LOD99_3997</name>
</gene>
<name>A0AAV7JW07_9METZ</name>
<comment type="caution">
    <text evidence="1">The sequence shown here is derived from an EMBL/GenBank/DDBJ whole genome shotgun (WGS) entry which is preliminary data.</text>
</comment>
<reference evidence="1 2" key="1">
    <citation type="journal article" date="2023" name="BMC Biol.">
        <title>The compact genome of the sponge Oopsacas minuta (Hexactinellida) is lacking key metazoan core genes.</title>
        <authorList>
            <person name="Santini S."/>
            <person name="Schenkelaars Q."/>
            <person name="Jourda C."/>
            <person name="Duchesne M."/>
            <person name="Belahbib H."/>
            <person name="Rocher C."/>
            <person name="Selva M."/>
            <person name="Riesgo A."/>
            <person name="Vervoort M."/>
            <person name="Leys S.P."/>
            <person name="Kodjabachian L."/>
            <person name="Le Bivic A."/>
            <person name="Borchiellini C."/>
            <person name="Claverie J.M."/>
            <person name="Renard E."/>
        </authorList>
    </citation>
    <scope>NUCLEOTIDE SEQUENCE [LARGE SCALE GENOMIC DNA]</scope>
    <source>
        <strain evidence="1">SPO-2</strain>
    </source>
</reference>
<accession>A0AAV7JW07</accession>
<protein>
    <submittedName>
        <fullName evidence="1">Uncharacterized protein</fullName>
    </submittedName>
</protein>
<dbReference type="AlphaFoldDB" id="A0AAV7JW07"/>
<evidence type="ECO:0000313" key="1">
    <source>
        <dbReference type="EMBL" id="KAI6652920.1"/>
    </source>
</evidence>
<keyword evidence="2" id="KW-1185">Reference proteome</keyword>
<dbReference type="EMBL" id="JAKMXF010000296">
    <property type="protein sequence ID" value="KAI6652920.1"/>
    <property type="molecule type" value="Genomic_DNA"/>
</dbReference>